<name>A0A918VJ70_9ACTN</name>
<feature type="region of interest" description="Disordered" evidence="1">
    <location>
        <begin position="1"/>
        <end position="52"/>
    </location>
</feature>
<dbReference type="EMBL" id="BMWH01000025">
    <property type="protein sequence ID" value="GHA05873.1"/>
    <property type="molecule type" value="Genomic_DNA"/>
</dbReference>
<reference evidence="2" key="1">
    <citation type="journal article" date="2014" name="Int. J. Syst. Evol. Microbiol.">
        <title>Complete genome sequence of Corynebacterium casei LMG S-19264T (=DSM 44701T), isolated from a smear-ripened cheese.</title>
        <authorList>
            <consortium name="US DOE Joint Genome Institute (JGI-PGF)"/>
            <person name="Walter F."/>
            <person name="Albersmeier A."/>
            <person name="Kalinowski J."/>
            <person name="Ruckert C."/>
        </authorList>
    </citation>
    <scope>NUCLEOTIDE SEQUENCE</scope>
    <source>
        <strain evidence="2">JCM 5016</strain>
    </source>
</reference>
<evidence type="ECO:0000313" key="3">
    <source>
        <dbReference type="Proteomes" id="UP000623010"/>
    </source>
</evidence>
<proteinExistence type="predicted"/>
<gene>
    <name evidence="2" type="ORF">GCM10010389_51700</name>
</gene>
<feature type="compositionally biased region" description="Acidic residues" evidence="1">
    <location>
        <begin position="36"/>
        <end position="49"/>
    </location>
</feature>
<protein>
    <submittedName>
        <fullName evidence="2">Uncharacterized protein</fullName>
    </submittedName>
</protein>
<keyword evidence="3" id="KW-1185">Reference proteome</keyword>
<evidence type="ECO:0000313" key="2">
    <source>
        <dbReference type="EMBL" id="GHA05873.1"/>
    </source>
</evidence>
<accession>A0A918VJ70</accession>
<reference evidence="2" key="2">
    <citation type="submission" date="2020-09" db="EMBL/GenBank/DDBJ databases">
        <authorList>
            <person name="Sun Q."/>
            <person name="Ohkuma M."/>
        </authorList>
    </citation>
    <scope>NUCLEOTIDE SEQUENCE</scope>
    <source>
        <strain evidence="2">JCM 5016</strain>
    </source>
</reference>
<comment type="caution">
    <text evidence="2">The sequence shown here is derived from an EMBL/GenBank/DDBJ whole genome shotgun (WGS) entry which is preliminary data.</text>
</comment>
<dbReference type="AlphaFoldDB" id="A0A918VJ70"/>
<sequence length="83" mass="8937">MDAADAVLAHEDADGQVDEQAGQSAARGDPDRCDGDEQDERADEQELVELVDSQRPFPSLGLVRSREVSQGFRGPEVRGAGVR</sequence>
<evidence type="ECO:0000256" key="1">
    <source>
        <dbReference type="SAM" id="MobiDB-lite"/>
    </source>
</evidence>
<organism evidence="2 3">
    <name type="scientific">Streptomyces echinoruber</name>
    <dbReference type="NCBI Taxonomy" id="68898"/>
    <lineage>
        <taxon>Bacteria</taxon>
        <taxon>Bacillati</taxon>
        <taxon>Actinomycetota</taxon>
        <taxon>Actinomycetes</taxon>
        <taxon>Kitasatosporales</taxon>
        <taxon>Streptomycetaceae</taxon>
        <taxon>Streptomyces</taxon>
    </lineage>
</organism>
<dbReference type="Proteomes" id="UP000623010">
    <property type="component" value="Unassembled WGS sequence"/>
</dbReference>